<dbReference type="OMA" id="MIHQTEY"/>
<dbReference type="SUPFAM" id="SSF57196">
    <property type="entry name" value="EGF/Laminin"/>
    <property type="match status" value="1"/>
</dbReference>
<dbReference type="Gene3D" id="2.60.40.4100">
    <property type="entry name" value="Zona pellucida, ZP-C domain"/>
    <property type="match status" value="1"/>
</dbReference>
<dbReference type="Pfam" id="PF01390">
    <property type="entry name" value="SEA"/>
    <property type="match status" value="1"/>
</dbReference>
<dbReference type="Gene3D" id="2.10.25.10">
    <property type="entry name" value="Laminin"/>
    <property type="match status" value="1"/>
</dbReference>
<feature type="compositionally biased region" description="Low complexity" evidence="6">
    <location>
        <begin position="500"/>
        <end position="512"/>
    </location>
</feature>
<dbReference type="SMART" id="SM00241">
    <property type="entry name" value="ZP"/>
    <property type="match status" value="1"/>
</dbReference>
<dbReference type="PROSITE" id="PS01187">
    <property type="entry name" value="EGF_CA"/>
    <property type="match status" value="1"/>
</dbReference>
<evidence type="ECO:0000256" key="3">
    <source>
        <dbReference type="ARBA" id="ARBA00022737"/>
    </source>
</evidence>
<dbReference type="Proteomes" id="UP000822369">
    <property type="component" value="Chromosome 15"/>
</dbReference>
<dbReference type="SMART" id="SM00060">
    <property type="entry name" value="FN3"/>
    <property type="match status" value="1"/>
</dbReference>
<keyword evidence="7" id="KW-1133">Transmembrane helix</keyword>
<dbReference type="SMART" id="SM00179">
    <property type="entry name" value="EGF_CA"/>
    <property type="match status" value="1"/>
</dbReference>
<dbReference type="PROSITE" id="PS50026">
    <property type="entry name" value="EGF_3"/>
    <property type="match status" value="1"/>
</dbReference>
<dbReference type="InterPro" id="IPR042235">
    <property type="entry name" value="ZP-C_dom"/>
</dbReference>
<dbReference type="GO" id="GO:0071944">
    <property type="term" value="C:cell periphery"/>
    <property type="evidence" value="ECO:0007669"/>
    <property type="project" value="UniProtKB-ARBA"/>
</dbReference>
<gene>
    <name evidence="12" type="primary">umodl1</name>
    <name evidence="12" type="ORF">G4P62_010629</name>
</gene>
<dbReference type="InterPro" id="IPR055356">
    <property type="entry name" value="ZP-N"/>
</dbReference>
<dbReference type="KEGG" id="nfu:107386298"/>
<dbReference type="PROSITE" id="PS51034">
    <property type="entry name" value="ZP_2"/>
    <property type="match status" value="1"/>
</dbReference>
<dbReference type="SUPFAM" id="SSF49265">
    <property type="entry name" value="Fibronectin type III"/>
    <property type="match status" value="1"/>
</dbReference>
<dbReference type="GO" id="GO:0005509">
    <property type="term" value="F:calcium ion binding"/>
    <property type="evidence" value="ECO:0007669"/>
    <property type="project" value="InterPro"/>
</dbReference>
<feature type="domain" description="ZP" evidence="11">
    <location>
        <begin position="582"/>
        <end position="833"/>
    </location>
</feature>
<dbReference type="PANTHER" id="PTHR14002:SF22">
    <property type="entry name" value="UROMODULIN-LIKE 1"/>
    <property type="match status" value="1"/>
</dbReference>
<feature type="domain" description="Fibronectin type-III" evidence="10">
    <location>
        <begin position="224"/>
        <end position="313"/>
    </location>
</feature>
<dbReference type="Gene3D" id="2.60.40.3210">
    <property type="entry name" value="Zona pellucida, ZP-N domain"/>
    <property type="match status" value="1"/>
</dbReference>
<evidence type="ECO:0000259" key="11">
    <source>
        <dbReference type="PROSITE" id="PS51034"/>
    </source>
</evidence>
<dbReference type="InterPro" id="IPR000082">
    <property type="entry name" value="SEA_dom"/>
</dbReference>
<dbReference type="CDD" id="cd00054">
    <property type="entry name" value="EGF_CA"/>
    <property type="match status" value="1"/>
</dbReference>
<dbReference type="Pfam" id="PF00100">
    <property type="entry name" value="Zona_pellucida"/>
    <property type="match status" value="1"/>
</dbReference>
<keyword evidence="1 5" id="KW-0245">EGF-like domain</keyword>
<evidence type="ECO:0000256" key="5">
    <source>
        <dbReference type="PROSITE-ProRule" id="PRU00076"/>
    </source>
</evidence>
<evidence type="ECO:0000259" key="9">
    <source>
        <dbReference type="PROSITE" id="PS50026"/>
    </source>
</evidence>
<name>A0A9D2XPC8_NOTFU</name>
<feature type="region of interest" description="Disordered" evidence="6">
    <location>
        <begin position="471"/>
        <end position="512"/>
    </location>
</feature>
<dbReference type="InterPro" id="IPR049883">
    <property type="entry name" value="NOTCH1_EGF-like"/>
</dbReference>
<dbReference type="PROSITE" id="PS50853">
    <property type="entry name" value="FN3"/>
    <property type="match status" value="1"/>
</dbReference>
<dbReference type="InterPro" id="IPR000152">
    <property type="entry name" value="EGF-type_Asp/Asn_hydroxyl_site"/>
</dbReference>
<evidence type="ECO:0000256" key="2">
    <source>
        <dbReference type="ARBA" id="ARBA00022729"/>
    </source>
</evidence>
<dbReference type="Pfam" id="PF00041">
    <property type="entry name" value="fn3"/>
    <property type="match status" value="1"/>
</dbReference>
<evidence type="ECO:0000313" key="13">
    <source>
        <dbReference type="Proteomes" id="UP000822369"/>
    </source>
</evidence>
<dbReference type="SMART" id="SM00181">
    <property type="entry name" value="EGF"/>
    <property type="match status" value="1"/>
</dbReference>
<keyword evidence="2" id="KW-0732">Signal</keyword>
<evidence type="ECO:0000256" key="1">
    <source>
        <dbReference type="ARBA" id="ARBA00022536"/>
    </source>
</evidence>
<organism evidence="12 13">
    <name type="scientific">Nothobranchius furzeri</name>
    <name type="common">Turquoise killifish</name>
    <dbReference type="NCBI Taxonomy" id="105023"/>
    <lineage>
        <taxon>Eukaryota</taxon>
        <taxon>Metazoa</taxon>
        <taxon>Chordata</taxon>
        <taxon>Craniata</taxon>
        <taxon>Vertebrata</taxon>
        <taxon>Euteleostomi</taxon>
        <taxon>Actinopterygii</taxon>
        <taxon>Neopterygii</taxon>
        <taxon>Teleostei</taxon>
        <taxon>Neoteleostei</taxon>
        <taxon>Acanthomorphata</taxon>
        <taxon>Ovalentaria</taxon>
        <taxon>Atherinomorphae</taxon>
        <taxon>Cyprinodontiformes</taxon>
        <taxon>Nothobranchiidae</taxon>
        <taxon>Nothobranchius</taxon>
    </lineage>
</organism>
<evidence type="ECO:0000259" key="10">
    <source>
        <dbReference type="PROSITE" id="PS50853"/>
    </source>
</evidence>
<dbReference type="Pfam" id="PF23344">
    <property type="entry name" value="ZP-N"/>
    <property type="match status" value="1"/>
</dbReference>
<dbReference type="Gene3D" id="3.30.70.960">
    <property type="entry name" value="SEA domain"/>
    <property type="match status" value="1"/>
</dbReference>
<dbReference type="AlphaFoldDB" id="A0A9D2XPC8"/>
<dbReference type="PROSITE" id="PS00010">
    <property type="entry name" value="ASX_HYDROXYL"/>
    <property type="match status" value="1"/>
</dbReference>
<evidence type="ECO:0000313" key="12">
    <source>
        <dbReference type="EMBL" id="KAF7205248.1"/>
    </source>
</evidence>
<evidence type="ECO:0000256" key="7">
    <source>
        <dbReference type="SAM" id="Phobius"/>
    </source>
</evidence>
<keyword evidence="7" id="KW-0472">Membrane</keyword>
<keyword evidence="3" id="KW-0677">Repeat</keyword>
<dbReference type="InterPro" id="IPR001507">
    <property type="entry name" value="ZP_dom"/>
</dbReference>
<evidence type="ECO:0000256" key="6">
    <source>
        <dbReference type="SAM" id="MobiDB-lite"/>
    </source>
</evidence>
<evidence type="ECO:0000259" key="8">
    <source>
        <dbReference type="PROSITE" id="PS50024"/>
    </source>
</evidence>
<dbReference type="EMBL" id="JAAVVJ010000015">
    <property type="protein sequence ID" value="KAF7205248.1"/>
    <property type="molecule type" value="Genomic_DNA"/>
</dbReference>
<comment type="caution">
    <text evidence="5">Lacks conserved residue(s) required for the propagation of feature annotation.</text>
</comment>
<proteinExistence type="predicted"/>
<dbReference type="FunFam" id="2.10.25.10:FF:000038">
    <property type="entry name" value="Fibrillin 2"/>
    <property type="match status" value="1"/>
</dbReference>
<dbReference type="InterPro" id="IPR003961">
    <property type="entry name" value="FN3_dom"/>
</dbReference>
<accession>A0A9D2XPC8</accession>
<keyword evidence="7" id="KW-0812">Transmembrane</keyword>
<dbReference type="InterPro" id="IPR055355">
    <property type="entry name" value="ZP-C"/>
</dbReference>
<protein>
    <submittedName>
        <fullName evidence="12">Uromodulin like 1</fullName>
    </submittedName>
</protein>
<dbReference type="InterPro" id="IPR036116">
    <property type="entry name" value="FN3_sf"/>
</dbReference>
<dbReference type="InterPro" id="IPR013783">
    <property type="entry name" value="Ig-like_fold"/>
</dbReference>
<keyword evidence="4" id="KW-1015">Disulfide bond</keyword>
<dbReference type="Gene3D" id="2.60.40.10">
    <property type="entry name" value="Immunoglobulins"/>
    <property type="match status" value="1"/>
</dbReference>
<evidence type="ECO:0000256" key="4">
    <source>
        <dbReference type="ARBA" id="ARBA00023157"/>
    </source>
</evidence>
<dbReference type="InterPro" id="IPR018097">
    <property type="entry name" value="EGF_Ca-bd_CS"/>
</dbReference>
<sequence>MVVEEVRRQEEAASCAKAVSQAQQGCWMKWESMERRKITRSKIWSMEANRLSFIIRATYDVLPTPSNLYLWYGDDPACPLCAGPATLKHISVGCKISLTQGRYTWRHNQVLKCLAAELDEKRVTINAMPPNGQIAIPQKFFMREGEKQRTKPSITDPGPLDGARDWDLRVDLKQRLTFPPEIAATKLLPDLVLWSRSCRHVFIVELTVPWEDAVDDAFGYIPSSTRNLLSANVTGTSISVHWSSQFKEDQTFQVTLSKASEVVHSTKTSRSPVEIRGLQPGVLYSVSITPCACGQEGVPLQTLVRTDAQTLDATVHLTNMEFTSELRNSSSPAYRDLSESFRQEIYQSLSPEAKAMVDSGDLRIEITGFSPGSVVVNFTIIFSQSQSQTMTAVTTVMVHSLMNSSKFILDPNNTSISDFDECTSGQNDCSPLATCANTWASYTCACHDGYRDYDPDRPGRTCQANDMLAAPPEPPTLFSGSAPDTRSPPAQTAITDPGITPSSTQTPTTSPSDITVPSISAAANVFPANTAAPLTAITTVTSTSSTVSTTVTIATSPTTPTSTSAALGSASKAFLPDALSVQCRVAAITVSVTRVFLLNTNIQDSALYLGMPGCGVNGGNNTHVQLTVAWDECGTMLVHNETFYTATVMLFNSMDLASSLNGNGEVPRTQLKVPIVCSFLKSQLISADFSSLGYDLIKDMITDLGSFPVTVQLRNGATPLSHNYSLSPEQSLVMEVSLNTTSEEIRVVMNKCWATPTQNPADSYSNTFLENSCPMNPYTKVLSNGNATTSRLSVQIFTFVSLKVIYLHCRIQICVQRGSDSCVPECFERMARSSNPDGMTLCTSGPVMRLNNGEMLEGKVDTVHIIGLSCLGVGLSLFFIVGFVCLFYYQRNRIGHYNFGTKPKQENFTYLAFST</sequence>
<dbReference type="PANTHER" id="PTHR14002">
    <property type="entry name" value="ENDOGLIN/TGF-BETA RECEPTOR TYPE III"/>
    <property type="match status" value="1"/>
</dbReference>
<dbReference type="CDD" id="cd00063">
    <property type="entry name" value="FN3"/>
    <property type="match status" value="1"/>
</dbReference>
<feature type="domain" description="EGF-like" evidence="9">
    <location>
        <begin position="418"/>
        <end position="456"/>
    </location>
</feature>
<feature type="compositionally biased region" description="Polar residues" evidence="6">
    <location>
        <begin position="478"/>
        <end position="494"/>
    </location>
</feature>
<dbReference type="SUPFAM" id="SSF82671">
    <property type="entry name" value="SEA domain"/>
    <property type="match status" value="1"/>
</dbReference>
<dbReference type="GO" id="GO:0030855">
    <property type="term" value="P:epithelial cell differentiation"/>
    <property type="evidence" value="ECO:0007669"/>
    <property type="project" value="UniProtKB-ARBA"/>
</dbReference>
<feature type="transmembrane region" description="Helical" evidence="7">
    <location>
        <begin position="865"/>
        <end position="889"/>
    </location>
</feature>
<dbReference type="PROSITE" id="PS50024">
    <property type="entry name" value="SEA"/>
    <property type="match status" value="1"/>
</dbReference>
<dbReference type="InterPro" id="IPR036364">
    <property type="entry name" value="SEA_dom_sf"/>
</dbReference>
<dbReference type="InterPro" id="IPR000742">
    <property type="entry name" value="EGF"/>
</dbReference>
<feature type="domain" description="SEA" evidence="8">
    <location>
        <begin position="307"/>
        <end position="421"/>
    </location>
</feature>
<reference evidence="12" key="1">
    <citation type="submission" date="2020-03" db="EMBL/GenBank/DDBJ databases">
        <title>Intra-Species Differences in Population Size shape Life History and Genome Evolution.</title>
        <authorList>
            <person name="Willemsen D."/>
            <person name="Cui R."/>
            <person name="Valenzano D.R."/>
        </authorList>
    </citation>
    <scope>NUCLEOTIDE SEQUENCE</scope>
    <source>
        <strain evidence="12">GRZ</strain>
        <tissue evidence="12">Whole</tissue>
    </source>
</reference>
<comment type="caution">
    <text evidence="12">The sequence shown here is derived from an EMBL/GenBank/DDBJ whole genome shotgun (WGS) entry which is preliminary data.</text>
</comment>
<dbReference type="Pfam" id="PF07645">
    <property type="entry name" value="EGF_CA"/>
    <property type="match status" value="1"/>
</dbReference>
<dbReference type="InterPro" id="IPR001881">
    <property type="entry name" value="EGF-like_Ca-bd_dom"/>
</dbReference>